<protein>
    <submittedName>
        <fullName evidence="2">Uncharacterized protein</fullName>
    </submittedName>
</protein>
<name>A0ABP9MXC6_9GAMM</name>
<feature type="signal peptide" evidence="1">
    <location>
        <begin position="1"/>
        <end position="19"/>
    </location>
</feature>
<dbReference type="RefSeq" id="WP_077926509.1">
    <property type="nucleotide sequence ID" value="NZ_BAABKE010000007.1"/>
</dbReference>
<keyword evidence="1" id="KW-0732">Signal</keyword>
<sequence>MKRTALMVSLVLICSSTWAKTATEAQTMITVDQFQQSLSKQWPNPSVREIVGQNSQNDAVVAMMKEMSELNYKHLVANSFSQWFEVQKKIQLGQDIQPQLTKTIDGVGEYQWSTPYTYSWLKDAQSLMAYEESTEQFLLLDMPINNVRLFVTLEPQELVVYFSLKESDLDEVIQPLNHYFKNNTSEDDNILSNGQETVLLSRCYDGECSMEYTVKNFMSTETFIQTFQKEFFTNMDVAPYGIAFHRNHLGLASVTLSVRPSDLSKVEDGLAHHYGQANYPNINGSNAEWVSKDGAIRTYTIGKTAYIEFNNYSNVIEDLTKNKDLLKCYDQTALKVDFEKALEAQKAVSDYICGTQEVMGVGTKELNAFCQSEKATYQLLKNTGIESIIVGTYENLLSQQQIEQLIQSCSQ</sequence>
<reference evidence="3" key="1">
    <citation type="journal article" date="2019" name="Int. J. Syst. Evol. Microbiol.">
        <title>The Global Catalogue of Microorganisms (GCM) 10K type strain sequencing project: providing services to taxonomists for standard genome sequencing and annotation.</title>
        <authorList>
            <consortium name="The Broad Institute Genomics Platform"/>
            <consortium name="The Broad Institute Genome Sequencing Center for Infectious Disease"/>
            <person name="Wu L."/>
            <person name="Ma J."/>
        </authorList>
    </citation>
    <scope>NUCLEOTIDE SEQUENCE [LARGE SCALE GENOMIC DNA]</scope>
    <source>
        <strain evidence="3">JCM 18424</strain>
    </source>
</reference>
<organism evidence="2 3">
    <name type="scientific">Wohlfahrtiimonas larvae</name>
    <dbReference type="NCBI Taxonomy" id="1157986"/>
    <lineage>
        <taxon>Bacteria</taxon>
        <taxon>Pseudomonadati</taxon>
        <taxon>Pseudomonadota</taxon>
        <taxon>Gammaproteobacteria</taxon>
        <taxon>Cardiobacteriales</taxon>
        <taxon>Ignatzschineriaceae</taxon>
        <taxon>Wohlfahrtiimonas</taxon>
    </lineage>
</organism>
<comment type="caution">
    <text evidence="2">The sequence shown here is derived from an EMBL/GenBank/DDBJ whole genome shotgun (WGS) entry which is preliminary data.</text>
</comment>
<gene>
    <name evidence="2" type="ORF">GCM10023338_19520</name>
</gene>
<evidence type="ECO:0000313" key="2">
    <source>
        <dbReference type="EMBL" id="GAA5102390.1"/>
    </source>
</evidence>
<accession>A0ABP9MXC6</accession>
<dbReference type="EMBL" id="BAABKE010000007">
    <property type="protein sequence ID" value="GAA5102390.1"/>
    <property type="molecule type" value="Genomic_DNA"/>
</dbReference>
<proteinExistence type="predicted"/>
<evidence type="ECO:0000256" key="1">
    <source>
        <dbReference type="SAM" id="SignalP"/>
    </source>
</evidence>
<feature type="chain" id="PRO_5045510498" evidence="1">
    <location>
        <begin position="20"/>
        <end position="411"/>
    </location>
</feature>
<keyword evidence="3" id="KW-1185">Reference proteome</keyword>
<evidence type="ECO:0000313" key="3">
    <source>
        <dbReference type="Proteomes" id="UP001500631"/>
    </source>
</evidence>
<dbReference type="Proteomes" id="UP001500631">
    <property type="component" value="Unassembled WGS sequence"/>
</dbReference>